<feature type="region of interest" description="Disordered" evidence="1">
    <location>
        <begin position="1"/>
        <end position="61"/>
    </location>
</feature>
<protein>
    <submittedName>
        <fullName evidence="2">Uncharacterized protein</fullName>
    </submittedName>
</protein>
<feature type="compositionally biased region" description="Gly residues" evidence="1">
    <location>
        <begin position="1"/>
        <end position="14"/>
    </location>
</feature>
<evidence type="ECO:0000256" key="1">
    <source>
        <dbReference type="SAM" id="MobiDB-lite"/>
    </source>
</evidence>
<evidence type="ECO:0000313" key="3">
    <source>
        <dbReference type="Proteomes" id="UP000199727"/>
    </source>
</evidence>
<organism evidence="2 3">
    <name type="scientific">Cryptococcus neoformans Tu259-1</name>
    <dbReference type="NCBI Taxonomy" id="1230072"/>
    <lineage>
        <taxon>Eukaryota</taxon>
        <taxon>Fungi</taxon>
        <taxon>Dikarya</taxon>
        <taxon>Basidiomycota</taxon>
        <taxon>Agaricomycotina</taxon>
        <taxon>Tremellomycetes</taxon>
        <taxon>Tremellales</taxon>
        <taxon>Cryptococcaceae</taxon>
        <taxon>Cryptococcus</taxon>
        <taxon>Cryptococcus neoformans species complex</taxon>
    </lineage>
</organism>
<dbReference type="EMBL" id="AMKT01000069">
    <property type="protein sequence ID" value="OXG15803.1"/>
    <property type="molecule type" value="Genomic_DNA"/>
</dbReference>
<evidence type="ECO:0000313" key="2">
    <source>
        <dbReference type="EMBL" id="OXG15803.1"/>
    </source>
</evidence>
<feature type="non-terminal residue" evidence="2">
    <location>
        <position position="1"/>
    </location>
</feature>
<gene>
    <name evidence="2" type="ORF">C361_05244</name>
</gene>
<sequence>GGWRLRGSIGVGGRSGRRKADWRTGRSTQHSFARGIDANLTPPRATNSETPTRLPAERGAHTPRRSPLLYWLLLHSPPSPSPPYLALSRTLCLHFLYTIPSLQLCLKSIPPPPPRPHTHNFFRTTWRMNHT</sequence>
<accession>A0A854Q6F7</accession>
<comment type="caution">
    <text evidence="2">The sequence shown here is derived from an EMBL/GenBank/DDBJ whole genome shotgun (WGS) entry which is preliminary data.</text>
</comment>
<dbReference type="AlphaFoldDB" id="A0A854Q6F7"/>
<proteinExistence type="predicted"/>
<name>A0A854Q6F7_CRYNE</name>
<dbReference type="Proteomes" id="UP000199727">
    <property type="component" value="Unassembled WGS sequence"/>
</dbReference>
<reference evidence="2 3" key="1">
    <citation type="submission" date="2017-06" db="EMBL/GenBank/DDBJ databases">
        <title>Global population genomics of the pathogenic fungus Cryptococcus neoformans var. grubii.</title>
        <authorList>
            <person name="Cuomo C."/>
            <person name="Litvintseva A."/>
            <person name="Chen Y."/>
            <person name="Young S."/>
            <person name="Zeng Q."/>
            <person name="Chapman S."/>
            <person name="Gujja S."/>
            <person name="Saif S."/>
            <person name="Birren B."/>
        </authorList>
    </citation>
    <scope>NUCLEOTIDE SEQUENCE [LARGE SCALE GENOMIC DNA]</scope>
    <source>
        <strain evidence="2 3">Tu259-1</strain>
    </source>
</reference>